<reference evidence="2" key="1">
    <citation type="submission" date="2021-01" db="EMBL/GenBank/DDBJ databases">
        <title>Fulvivirga kasyanovii gen. nov., sp nov., a novel member of the phylum Bacteroidetes isolated from seawater in a mussel farm.</title>
        <authorList>
            <person name="Zhao L.-H."/>
            <person name="Wang Z.-J."/>
        </authorList>
    </citation>
    <scope>NUCLEOTIDE SEQUENCE</scope>
    <source>
        <strain evidence="2">2943</strain>
    </source>
</reference>
<dbReference type="EMBL" id="JAESIY010000001">
    <property type="protein sequence ID" value="MBL3655079.1"/>
    <property type="molecule type" value="Genomic_DNA"/>
</dbReference>
<proteinExistence type="predicted"/>
<keyword evidence="1" id="KW-0472">Membrane</keyword>
<sequence>MTIDPKGDNELKEMIIDSVKHIEDMTLLDGKILDEMNNALSWILTLTTVIFVYYSEFFRDHLSCYELAITDLSKILFIFSLVLFLTHKIALIEYDKIKGRYLGDLRIYSLDLKYDTRKLRDKLPLAKEEFKTFMLKLRSAHRRPSSESSETVKTFDKYESKLEILGKIITISFWIEIGAFIIFVAGAAILMF</sequence>
<dbReference type="Proteomes" id="UP000659388">
    <property type="component" value="Unassembled WGS sequence"/>
</dbReference>
<evidence type="ECO:0000256" key="1">
    <source>
        <dbReference type="SAM" id="Phobius"/>
    </source>
</evidence>
<name>A0A937F5L4_9BACT</name>
<accession>A0A937F5L4</accession>
<keyword evidence="1" id="KW-0812">Transmembrane</keyword>
<keyword evidence="1" id="KW-1133">Transmembrane helix</keyword>
<feature type="transmembrane region" description="Helical" evidence="1">
    <location>
        <begin position="39"/>
        <end position="55"/>
    </location>
</feature>
<organism evidence="2 3">
    <name type="scientific">Fulvivirga sediminis</name>
    <dbReference type="NCBI Taxonomy" id="2803949"/>
    <lineage>
        <taxon>Bacteria</taxon>
        <taxon>Pseudomonadati</taxon>
        <taxon>Bacteroidota</taxon>
        <taxon>Cytophagia</taxon>
        <taxon>Cytophagales</taxon>
        <taxon>Fulvivirgaceae</taxon>
        <taxon>Fulvivirga</taxon>
    </lineage>
</organism>
<feature type="transmembrane region" description="Helical" evidence="1">
    <location>
        <begin position="75"/>
        <end position="92"/>
    </location>
</feature>
<comment type="caution">
    <text evidence="2">The sequence shown here is derived from an EMBL/GenBank/DDBJ whole genome shotgun (WGS) entry which is preliminary data.</text>
</comment>
<dbReference type="RefSeq" id="WP_202242234.1">
    <property type="nucleotide sequence ID" value="NZ_JAESIY010000001.1"/>
</dbReference>
<evidence type="ECO:0000313" key="3">
    <source>
        <dbReference type="Proteomes" id="UP000659388"/>
    </source>
</evidence>
<evidence type="ECO:0008006" key="4">
    <source>
        <dbReference type="Google" id="ProtNLM"/>
    </source>
</evidence>
<dbReference type="AlphaFoldDB" id="A0A937F5L4"/>
<gene>
    <name evidence="2" type="ORF">JL102_02985</name>
</gene>
<evidence type="ECO:0000313" key="2">
    <source>
        <dbReference type="EMBL" id="MBL3655079.1"/>
    </source>
</evidence>
<keyword evidence="3" id="KW-1185">Reference proteome</keyword>
<protein>
    <recommendedName>
        <fullName evidence="4">SMODS and SLOG-associating 2TM effector domain-containing protein</fullName>
    </recommendedName>
</protein>
<feature type="transmembrane region" description="Helical" evidence="1">
    <location>
        <begin position="168"/>
        <end position="191"/>
    </location>
</feature>